<reference evidence="2" key="2">
    <citation type="submission" date="2020-09" db="EMBL/GenBank/DDBJ databases">
        <authorList>
            <person name="Sun Q."/>
            <person name="Ohkuma M."/>
        </authorList>
    </citation>
    <scope>NUCLEOTIDE SEQUENCE</scope>
    <source>
        <strain evidence="2">JCM 3313</strain>
    </source>
</reference>
<dbReference type="GO" id="GO:0016758">
    <property type="term" value="F:hexosyltransferase activity"/>
    <property type="evidence" value="ECO:0007669"/>
    <property type="project" value="UniProtKB-ARBA"/>
</dbReference>
<gene>
    <name evidence="2" type="ORF">GCM10010185_41670</name>
</gene>
<keyword evidence="2" id="KW-0808">Transferase</keyword>
<sequence>MLILFSSLGTYGHTYPLLPLARAARQQGHEVLYATTEELHPTLRALDLTPVTAGMPLEEAFALASGGAQFPPVGPPPTQGESLELAAKAFTEVLPRRLAADLAPVLADRRPDLLVHELGAPGAGLAARVAGVPALCHGFGRVGPALTWEAVTGQFADVAAELGVALPSEHAFLVGHPYLDICPPSWQDKAFTPASGRLPLRPVAFAEPGELPAGVAEHDRPLVYLTLGTAFGHADVLRGALAALAALDVRVLVAAGPTVQVEALGEVPENVLVRQWVPQARVLPHTDLVVHHGGSGTTLGALAAGVPQLVLPQGADQFDNGAALAEAGLGEQLLGQEVTAEAITERARALLADEVVRAAARAVAAEIATMPSPEEVAARLHEYAR</sequence>
<feature type="domain" description="Erythromycin biosynthesis protein CIII-like C-terminal" evidence="1">
    <location>
        <begin position="241"/>
        <end position="382"/>
    </location>
</feature>
<evidence type="ECO:0000259" key="1">
    <source>
        <dbReference type="Pfam" id="PF06722"/>
    </source>
</evidence>
<proteinExistence type="predicted"/>
<accession>A0A918ASF1</accession>
<dbReference type="GO" id="GO:0008194">
    <property type="term" value="F:UDP-glycosyltransferase activity"/>
    <property type="evidence" value="ECO:0007669"/>
    <property type="project" value="InterPro"/>
</dbReference>
<keyword evidence="3" id="KW-1185">Reference proteome</keyword>
<evidence type="ECO:0000313" key="3">
    <source>
        <dbReference type="Proteomes" id="UP000639606"/>
    </source>
</evidence>
<comment type="caution">
    <text evidence="2">The sequence shown here is derived from an EMBL/GenBank/DDBJ whole genome shotgun (WGS) entry which is preliminary data.</text>
</comment>
<protein>
    <submittedName>
        <fullName evidence="2">Glycosyl transferase</fullName>
    </submittedName>
</protein>
<dbReference type="InterPro" id="IPR050426">
    <property type="entry name" value="Glycosyltransferase_28"/>
</dbReference>
<dbReference type="InterPro" id="IPR010610">
    <property type="entry name" value="EryCIII-like_C"/>
</dbReference>
<reference evidence="2" key="1">
    <citation type="journal article" date="2014" name="Int. J. Syst. Evol. Microbiol.">
        <title>Complete genome sequence of Corynebacterium casei LMG S-19264T (=DSM 44701T), isolated from a smear-ripened cheese.</title>
        <authorList>
            <consortium name="US DOE Joint Genome Institute (JGI-PGF)"/>
            <person name="Walter F."/>
            <person name="Albersmeier A."/>
            <person name="Kalinowski J."/>
            <person name="Ruckert C."/>
        </authorList>
    </citation>
    <scope>NUCLEOTIDE SEQUENCE</scope>
    <source>
        <strain evidence="2">JCM 3313</strain>
    </source>
</reference>
<evidence type="ECO:0000313" key="2">
    <source>
        <dbReference type="EMBL" id="GGP64769.1"/>
    </source>
</evidence>
<dbReference type="InterPro" id="IPR002213">
    <property type="entry name" value="UDP_glucos_trans"/>
</dbReference>
<name>A0A918ASF1_9PSEU</name>
<dbReference type="Gene3D" id="3.40.50.2000">
    <property type="entry name" value="Glycogen Phosphorylase B"/>
    <property type="match status" value="2"/>
</dbReference>
<dbReference type="CDD" id="cd03784">
    <property type="entry name" value="GT1_Gtf-like"/>
    <property type="match status" value="1"/>
</dbReference>
<dbReference type="PANTHER" id="PTHR48050:SF13">
    <property type="entry name" value="STEROL 3-BETA-GLUCOSYLTRANSFERASE UGT80A2"/>
    <property type="match status" value="1"/>
</dbReference>
<dbReference type="SUPFAM" id="SSF53756">
    <property type="entry name" value="UDP-Glycosyltransferase/glycogen phosphorylase"/>
    <property type="match status" value="1"/>
</dbReference>
<dbReference type="GO" id="GO:0017000">
    <property type="term" value="P:antibiotic biosynthetic process"/>
    <property type="evidence" value="ECO:0007669"/>
    <property type="project" value="UniProtKB-ARBA"/>
</dbReference>
<dbReference type="EMBL" id="BMRG01000008">
    <property type="protein sequence ID" value="GGP64769.1"/>
    <property type="molecule type" value="Genomic_DNA"/>
</dbReference>
<dbReference type="Pfam" id="PF06722">
    <property type="entry name" value="EryCIII-like_C"/>
    <property type="match status" value="1"/>
</dbReference>
<organism evidence="2 3">
    <name type="scientific">Saccharothrix coeruleofusca</name>
    <dbReference type="NCBI Taxonomy" id="33919"/>
    <lineage>
        <taxon>Bacteria</taxon>
        <taxon>Bacillati</taxon>
        <taxon>Actinomycetota</taxon>
        <taxon>Actinomycetes</taxon>
        <taxon>Pseudonocardiales</taxon>
        <taxon>Pseudonocardiaceae</taxon>
        <taxon>Saccharothrix</taxon>
    </lineage>
</organism>
<dbReference type="Proteomes" id="UP000639606">
    <property type="component" value="Unassembled WGS sequence"/>
</dbReference>
<dbReference type="PANTHER" id="PTHR48050">
    <property type="entry name" value="STEROL 3-BETA-GLUCOSYLTRANSFERASE"/>
    <property type="match status" value="1"/>
</dbReference>
<dbReference type="AlphaFoldDB" id="A0A918ASF1"/>
<dbReference type="RefSeq" id="WP_189224969.1">
    <property type="nucleotide sequence ID" value="NZ_BMRG01000008.1"/>
</dbReference>
<dbReference type="FunFam" id="3.40.50.2000:FF:000072">
    <property type="entry name" value="Glycosyl transferase"/>
    <property type="match status" value="1"/>
</dbReference>